<dbReference type="PROSITE" id="PS51858">
    <property type="entry name" value="PPPDE"/>
    <property type="match status" value="1"/>
</dbReference>
<accession>A0A835W2M2</accession>
<gene>
    <name evidence="6" type="ORF">HYH02_011996</name>
</gene>
<dbReference type="PANTHER" id="PTHR12378:SF9">
    <property type="entry name" value="OS06G0107000 PROTEIN"/>
    <property type="match status" value="1"/>
</dbReference>
<feature type="region of interest" description="Disordered" evidence="4">
    <location>
        <begin position="186"/>
        <end position="229"/>
    </location>
</feature>
<dbReference type="EMBL" id="JAEHOD010000054">
    <property type="protein sequence ID" value="KAG2434998.1"/>
    <property type="molecule type" value="Genomic_DNA"/>
</dbReference>
<dbReference type="SMART" id="SM01179">
    <property type="entry name" value="DUF862"/>
    <property type="match status" value="1"/>
</dbReference>
<protein>
    <recommendedName>
        <fullName evidence="5">PPPDE domain-containing protein</fullName>
    </recommendedName>
</protein>
<feature type="region of interest" description="Disordered" evidence="4">
    <location>
        <begin position="337"/>
        <end position="362"/>
    </location>
</feature>
<dbReference type="InterPro" id="IPR042266">
    <property type="entry name" value="PPPDE_sf"/>
</dbReference>
<organism evidence="6 7">
    <name type="scientific">Chlamydomonas schloesseri</name>
    <dbReference type="NCBI Taxonomy" id="2026947"/>
    <lineage>
        <taxon>Eukaryota</taxon>
        <taxon>Viridiplantae</taxon>
        <taxon>Chlorophyta</taxon>
        <taxon>core chlorophytes</taxon>
        <taxon>Chlorophyceae</taxon>
        <taxon>CS clade</taxon>
        <taxon>Chlamydomonadales</taxon>
        <taxon>Chlamydomonadaceae</taxon>
        <taxon>Chlamydomonas</taxon>
    </lineage>
</organism>
<evidence type="ECO:0000259" key="5">
    <source>
        <dbReference type="PROSITE" id="PS51858"/>
    </source>
</evidence>
<dbReference type="Gene3D" id="3.90.1720.30">
    <property type="entry name" value="PPPDE domains"/>
    <property type="match status" value="1"/>
</dbReference>
<evidence type="ECO:0000256" key="3">
    <source>
        <dbReference type="ARBA" id="ARBA00022801"/>
    </source>
</evidence>
<sequence>MGYTVSLNVYDVTNTANENTNSFIQRLNSITRELAIGGVFHGAVEVDDVEWSFGYCESGTGVYCCRARQNTMYNFRETVELGVTEKSKQEIKEIMSRLKRAWAGISYDLLQRNCCHFCEQLCAELGVPPPPAWLNRFAQGADATIKLTNEASALAKRVSANLSQTAAVSANWLREMSARVMAQMAAQNEEDGGDGPQRPYSTLGYSSASGSSASGLSMHSMPPPVTNAGAGGFDSGVDLSARSEPVGLGGRIAGRLRALAPSGAGSGDAGGNGLPASTAAAAGPGALVSEATGGSFASSSSSSGLAALKQKWQELEASAGDGTKQFLFGLIKTRQARPLDEDDPGFPAPGVGPGSSSAASSQADLSSRGLLAGAAAAGAAPLAAAAVPIQAASAQGVALHPPTQPPLQQVISHTLLPEDVVGSSSTRSPHAVSTAAGGAGAAAVAPAQPAGHLLDM</sequence>
<dbReference type="GO" id="GO:0006508">
    <property type="term" value="P:proteolysis"/>
    <property type="evidence" value="ECO:0007669"/>
    <property type="project" value="UniProtKB-KW"/>
</dbReference>
<feature type="region of interest" description="Disordered" evidence="4">
    <location>
        <begin position="420"/>
        <end position="442"/>
    </location>
</feature>
<keyword evidence="7" id="KW-1185">Reference proteome</keyword>
<feature type="domain" description="PPPDE" evidence="5">
    <location>
        <begin position="3"/>
        <end position="142"/>
    </location>
</feature>
<dbReference type="Pfam" id="PF05903">
    <property type="entry name" value="Peptidase_C97"/>
    <property type="match status" value="1"/>
</dbReference>
<dbReference type="OrthoDB" id="412286at2759"/>
<dbReference type="PANTHER" id="PTHR12378">
    <property type="entry name" value="DESUMOYLATING ISOPEPTIDASE"/>
    <property type="match status" value="1"/>
</dbReference>
<evidence type="ECO:0000313" key="7">
    <source>
        <dbReference type="Proteomes" id="UP000613740"/>
    </source>
</evidence>
<evidence type="ECO:0000256" key="1">
    <source>
        <dbReference type="ARBA" id="ARBA00008140"/>
    </source>
</evidence>
<feature type="compositionally biased region" description="Low complexity" evidence="4">
    <location>
        <begin position="200"/>
        <end position="217"/>
    </location>
</feature>
<keyword evidence="2" id="KW-0645">Protease</keyword>
<evidence type="ECO:0000256" key="4">
    <source>
        <dbReference type="SAM" id="MobiDB-lite"/>
    </source>
</evidence>
<comment type="similarity">
    <text evidence="1">Belongs to the DeSI family.</text>
</comment>
<keyword evidence="3" id="KW-0378">Hydrolase</keyword>
<evidence type="ECO:0000313" key="6">
    <source>
        <dbReference type="EMBL" id="KAG2434998.1"/>
    </source>
</evidence>
<reference evidence="6" key="1">
    <citation type="journal article" date="2020" name="bioRxiv">
        <title>Comparative genomics of Chlamydomonas.</title>
        <authorList>
            <person name="Craig R.J."/>
            <person name="Hasan A.R."/>
            <person name="Ness R.W."/>
            <person name="Keightley P.D."/>
        </authorList>
    </citation>
    <scope>NUCLEOTIDE SEQUENCE</scope>
    <source>
        <strain evidence="6">CCAP 11/173</strain>
    </source>
</reference>
<dbReference type="Proteomes" id="UP000613740">
    <property type="component" value="Unassembled WGS sequence"/>
</dbReference>
<dbReference type="InterPro" id="IPR008580">
    <property type="entry name" value="PPPDE_dom"/>
</dbReference>
<dbReference type="GO" id="GO:0016579">
    <property type="term" value="P:protein deubiquitination"/>
    <property type="evidence" value="ECO:0007669"/>
    <property type="project" value="TreeGrafter"/>
</dbReference>
<proteinExistence type="inferred from homology"/>
<comment type="caution">
    <text evidence="6">The sequence shown here is derived from an EMBL/GenBank/DDBJ whole genome shotgun (WGS) entry which is preliminary data.</text>
</comment>
<dbReference type="GO" id="GO:0101005">
    <property type="term" value="F:deubiquitinase activity"/>
    <property type="evidence" value="ECO:0007669"/>
    <property type="project" value="TreeGrafter"/>
</dbReference>
<name>A0A835W2M2_9CHLO</name>
<evidence type="ECO:0000256" key="2">
    <source>
        <dbReference type="ARBA" id="ARBA00022670"/>
    </source>
</evidence>
<dbReference type="AlphaFoldDB" id="A0A835W2M2"/>